<protein>
    <recommendedName>
        <fullName evidence="4">HTH araC/xylS-type domain-containing protein</fullName>
    </recommendedName>
</protein>
<dbReference type="InterPro" id="IPR018060">
    <property type="entry name" value="HTH_AraC"/>
</dbReference>
<gene>
    <name evidence="5" type="ORF">HMPREF9473_02832</name>
</gene>
<dbReference type="PRINTS" id="PR00032">
    <property type="entry name" value="HTHARAC"/>
</dbReference>
<feature type="domain" description="HTH araC/xylS-type" evidence="4">
    <location>
        <begin position="167"/>
        <end position="265"/>
    </location>
</feature>
<dbReference type="Pfam" id="PF02311">
    <property type="entry name" value="AraC_binding"/>
    <property type="match status" value="1"/>
</dbReference>
<evidence type="ECO:0000256" key="2">
    <source>
        <dbReference type="ARBA" id="ARBA00023125"/>
    </source>
</evidence>
<dbReference type="Proteomes" id="UP000005384">
    <property type="component" value="Unassembled WGS sequence"/>
</dbReference>
<dbReference type="OrthoDB" id="183331at2"/>
<evidence type="ECO:0000259" key="4">
    <source>
        <dbReference type="PROSITE" id="PS01124"/>
    </source>
</evidence>
<evidence type="ECO:0000313" key="6">
    <source>
        <dbReference type="Proteomes" id="UP000005384"/>
    </source>
</evidence>
<dbReference type="Pfam" id="PF12833">
    <property type="entry name" value="HTH_18"/>
    <property type="match status" value="1"/>
</dbReference>
<dbReference type="PROSITE" id="PS01124">
    <property type="entry name" value="HTH_ARAC_FAMILY_2"/>
    <property type="match status" value="1"/>
</dbReference>
<dbReference type="Gene3D" id="1.10.10.60">
    <property type="entry name" value="Homeodomain-like"/>
    <property type="match status" value="2"/>
</dbReference>
<dbReference type="PANTHER" id="PTHR43280:SF28">
    <property type="entry name" value="HTH-TYPE TRANSCRIPTIONAL ACTIVATOR RHAS"/>
    <property type="match status" value="1"/>
</dbReference>
<sequence length="286" mass="33098">MIDQAGLLMEQGNQIATERVQGMNDNMVKSHYHEYFELYYLESGKRFHMAGDELYCINPGEFILFPPYVMHYSYGESDSAFKRLVLYFTKEMIAVPGALEALGGAAHVYQADEKREIHGLMCNILKEQKLMDHYSEEEMYLLLNQLLIQLVRTVSDTARPEQESRITGILHYLQENYTETVTLNEIASLFYLSPYYLCREFKKHTNSTIIQYVNSLRISHAQRLFHETDKSVTEISKIVGFANVTHFNRIFKAVTGQSPSQHRKQALERKQAIENSSFPMAPISKN</sequence>
<proteinExistence type="predicted"/>
<dbReference type="PATRIC" id="fig|742737.3.peg.2836"/>
<dbReference type="HOGENOM" id="CLU_000445_88_3_9"/>
<dbReference type="AlphaFoldDB" id="G5IH54"/>
<dbReference type="SMART" id="SM00342">
    <property type="entry name" value="HTH_ARAC"/>
    <property type="match status" value="1"/>
</dbReference>
<evidence type="ECO:0000256" key="1">
    <source>
        <dbReference type="ARBA" id="ARBA00023015"/>
    </source>
</evidence>
<dbReference type="EMBL" id="ADLN01000075">
    <property type="protein sequence ID" value="EHI59125.1"/>
    <property type="molecule type" value="Genomic_DNA"/>
</dbReference>
<dbReference type="Gene3D" id="2.60.120.10">
    <property type="entry name" value="Jelly Rolls"/>
    <property type="match status" value="1"/>
</dbReference>
<dbReference type="InterPro" id="IPR009057">
    <property type="entry name" value="Homeodomain-like_sf"/>
</dbReference>
<evidence type="ECO:0000256" key="3">
    <source>
        <dbReference type="ARBA" id="ARBA00023163"/>
    </source>
</evidence>
<dbReference type="InterPro" id="IPR037923">
    <property type="entry name" value="HTH-like"/>
</dbReference>
<dbReference type="SUPFAM" id="SSF46689">
    <property type="entry name" value="Homeodomain-like"/>
    <property type="match status" value="2"/>
</dbReference>
<dbReference type="InterPro" id="IPR014710">
    <property type="entry name" value="RmlC-like_jellyroll"/>
</dbReference>
<comment type="caution">
    <text evidence="5">The sequence shown here is derived from an EMBL/GenBank/DDBJ whole genome shotgun (WGS) entry which is preliminary data.</text>
</comment>
<reference evidence="5 6" key="1">
    <citation type="submission" date="2011-08" db="EMBL/GenBank/DDBJ databases">
        <title>The Genome Sequence of Clostridium hathewayi WAL-18680.</title>
        <authorList>
            <consortium name="The Broad Institute Genome Sequencing Platform"/>
            <person name="Earl A."/>
            <person name="Ward D."/>
            <person name="Feldgarden M."/>
            <person name="Gevers D."/>
            <person name="Finegold S.M."/>
            <person name="Summanen P.H."/>
            <person name="Molitoris D.R."/>
            <person name="Song M."/>
            <person name="Daigneault M."/>
            <person name="Allen-Vercoe E."/>
            <person name="Young S.K."/>
            <person name="Zeng Q."/>
            <person name="Gargeya S."/>
            <person name="Fitzgerald M."/>
            <person name="Haas B."/>
            <person name="Abouelleil A."/>
            <person name="Alvarado L."/>
            <person name="Arachchi H.M."/>
            <person name="Berlin A."/>
            <person name="Brown A."/>
            <person name="Chapman S.B."/>
            <person name="Chen Z."/>
            <person name="Dunbar C."/>
            <person name="Freedman E."/>
            <person name="Gearin G."/>
            <person name="Gellesch M."/>
            <person name="Goldberg J."/>
            <person name="Griggs A."/>
            <person name="Gujja S."/>
            <person name="Heiman D."/>
            <person name="Howarth C."/>
            <person name="Larson L."/>
            <person name="Lui A."/>
            <person name="MacDonald P.J.P."/>
            <person name="Montmayeur A."/>
            <person name="Murphy C."/>
            <person name="Neiman D."/>
            <person name="Pearson M."/>
            <person name="Priest M."/>
            <person name="Roberts A."/>
            <person name="Saif S."/>
            <person name="Shea T."/>
            <person name="Shenoy N."/>
            <person name="Sisk P."/>
            <person name="Stolte C."/>
            <person name="Sykes S."/>
            <person name="Wortman J."/>
            <person name="Nusbaum C."/>
            <person name="Birren B."/>
        </authorList>
    </citation>
    <scope>NUCLEOTIDE SEQUENCE [LARGE SCALE GENOMIC DNA]</scope>
    <source>
        <strain evidence="5 6">WAL-18680</strain>
    </source>
</reference>
<dbReference type="InterPro" id="IPR003313">
    <property type="entry name" value="AraC-bd"/>
</dbReference>
<keyword evidence="2" id="KW-0238">DNA-binding</keyword>
<accession>G5IH54</accession>
<keyword evidence="3" id="KW-0804">Transcription</keyword>
<dbReference type="GO" id="GO:0043565">
    <property type="term" value="F:sequence-specific DNA binding"/>
    <property type="evidence" value="ECO:0007669"/>
    <property type="project" value="InterPro"/>
</dbReference>
<dbReference type="InterPro" id="IPR020449">
    <property type="entry name" value="Tscrpt_reg_AraC-type_HTH"/>
</dbReference>
<keyword evidence="1" id="KW-0805">Transcription regulation</keyword>
<organism evidence="5 6">
    <name type="scientific">Hungatella hathewayi WAL-18680</name>
    <dbReference type="NCBI Taxonomy" id="742737"/>
    <lineage>
        <taxon>Bacteria</taxon>
        <taxon>Bacillati</taxon>
        <taxon>Bacillota</taxon>
        <taxon>Clostridia</taxon>
        <taxon>Lachnospirales</taxon>
        <taxon>Lachnospiraceae</taxon>
        <taxon>Hungatella</taxon>
    </lineage>
</organism>
<dbReference type="RefSeq" id="WP_006780809.1">
    <property type="nucleotide sequence ID" value="NZ_CP040506.1"/>
</dbReference>
<dbReference type="SUPFAM" id="SSF51215">
    <property type="entry name" value="Regulatory protein AraC"/>
    <property type="match status" value="1"/>
</dbReference>
<name>G5IH54_9FIRM</name>
<evidence type="ECO:0000313" key="5">
    <source>
        <dbReference type="EMBL" id="EHI59125.1"/>
    </source>
</evidence>
<keyword evidence="6" id="KW-1185">Reference proteome</keyword>
<dbReference type="GO" id="GO:0003700">
    <property type="term" value="F:DNA-binding transcription factor activity"/>
    <property type="evidence" value="ECO:0007669"/>
    <property type="project" value="InterPro"/>
</dbReference>
<dbReference type="PANTHER" id="PTHR43280">
    <property type="entry name" value="ARAC-FAMILY TRANSCRIPTIONAL REGULATOR"/>
    <property type="match status" value="1"/>
</dbReference>